<feature type="domain" description="O-methyltransferase C-terminal" evidence="5">
    <location>
        <begin position="324"/>
        <end position="529"/>
    </location>
</feature>
<dbReference type="InterPro" id="IPR036390">
    <property type="entry name" value="WH_DNA-bd_sf"/>
</dbReference>
<dbReference type="PANTHER" id="PTHR43712">
    <property type="entry name" value="PUTATIVE (AFU_ORTHOLOGUE AFUA_4G14580)-RELATED"/>
    <property type="match status" value="1"/>
</dbReference>
<keyword evidence="3" id="KW-0949">S-adenosyl-L-methionine</keyword>
<evidence type="ECO:0000313" key="7">
    <source>
        <dbReference type="EMBL" id="KAK7711007.1"/>
    </source>
</evidence>
<dbReference type="InterPro" id="IPR012967">
    <property type="entry name" value="COMT_dimerisation"/>
</dbReference>
<accession>A0ABR1NQ69</accession>
<feature type="domain" description="Metallo-beta-lactamase" evidence="4">
    <location>
        <begin position="61"/>
        <end position="111"/>
    </location>
</feature>
<reference evidence="7 8" key="1">
    <citation type="submission" date="2024-02" db="EMBL/GenBank/DDBJ databases">
        <title>De novo assembly and annotation of 12 fungi associated with fruit tree decline syndrome in Ontario, Canada.</title>
        <authorList>
            <person name="Sulman M."/>
            <person name="Ellouze W."/>
            <person name="Ilyukhin E."/>
        </authorList>
    </citation>
    <scope>NUCLEOTIDE SEQUENCE [LARGE SCALE GENOMIC DNA]</scope>
    <source>
        <strain evidence="7 8">M169</strain>
    </source>
</reference>
<dbReference type="PROSITE" id="PS51683">
    <property type="entry name" value="SAM_OMT_II"/>
    <property type="match status" value="1"/>
</dbReference>
<dbReference type="InterPro" id="IPR036866">
    <property type="entry name" value="RibonucZ/Hydroxyglut_hydro"/>
</dbReference>
<evidence type="ECO:0000256" key="2">
    <source>
        <dbReference type="ARBA" id="ARBA00022679"/>
    </source>
</evidence>
<keyword evidence="8" id="KW-1185">Reference proteome</keyword>
<dbReference type="Pfam" id="PF00891">
    <property type="entry name" value="Methyltransf_2"/>
    <property type="match status" value="1"/>
</dbReference>
<proteinExistence type="predicted"/>
<keyword evidence="2" id="KW-0808">Transferase</keyword>
<organism evidence="7 8">
    <name type="scientific">Diaporthe eres</name>
    <name type="common">Phomopsis oblonga</name>
    <dbReference type="NCBI Taxonomy" id="83184"/>
    <lineage>
        <taxon>Eukaryota</taxon>
        <taxon>Fungi</taxon>
        <taxon>Dikarya</taxon>
        <taxon>Ascomycota</taxon>
        <taxon>Pezizomycotina</taxon>
        <taxon>Sordariomycetes</taxon>
        <taxon>Sordariomycetidae</taxon>
        <taxon>Diaporthales</taxon>
        <taxon>Diaporthaceae</taxon>
        <taxon>Diaporthe</taxon>
        <taxon>Diaporthe eres species complex</taxon>
    </lineage>
</organism>
<evidence type="ECO:0000256" key="3">
    <source>
        <dbReference type="ARBA" id="ARBA00022691"/>
    </source>
</evidence>
<dbReference type="InterPro" id="IPR001077">
    <property type="entry name" value="COMT_C"/>
</dbReference>
<dbReference type="InterPro" id="IPR016461">
    <property type="entry name" value="COMT-like"/>
</dbReference>
<protein>
    <submittedName>
        <fullName evidence="7">Uncharacterized protein</fullName>
    </submittedName>
</protein>
<dbReference type="PANTHER" id="PTHR43712:SF5">
    <property type="entry name" value="O-METHYLTRANSFERASE ASQN-RELATED"/>
    <property type="match status" value="1"/>
</dbReference>
<evidence type="ECO:0000259" key="4">
    <source>
        <dbReference type="Pfam" id="PF00753"/>
    </source>
</evidence>
<keyword evidence="1" id="KW-0489">Methyltransferase</keyword>
<gene>
    <name evidence="7" type="ORF">SLS63_012796</name>
</gene>
<dbReference type="CDD" id="cd02440">
    <property type="entry name" value="AdoMet_MTases"/>
    <property type="match status" value="1"/>
</dbReference>
<evidence type="ECO:0000259" key="6">
    <source>
        <dbReference type="Pfam" id="PF08100"/>
    </source>
</evidence>
<sequence length="559" mass="61732">MLSSMLVHPAPSSAAHKYLRLASYSFLVESHHRSQKVLFDLAFMKDLFTRMPPALKTMLAGGTDVVDPVMKIERLCDVPDTLQAHGRDLSGINSIIWSHAHIDHVGDPSVFPYSTDLVVGPGFKSAYMPGYPVNPDATVLDSAFQGRSVKEVEFGKYGSDVANIGGFRAVDFWRDDTWVFMGADCCHDTSALHDLIIGPGEVLRRLCWGSVDNSVLQCIYHFGILDTIPLGGSASYKDISAKVGLAEAQVKAIVRQAAVNRVLREVDGSKGTLVEHTASSALLLRNHVMRDWYGHCVEEMFPAGAKLAEALEKYQGSKAPEDSAFNLAFNTRDPIYKFLEQHPERQARFFGAMEGVGKDPGHDLSHVVTGYPWAKLSNDATVVDVGGSSGFLSIALAGSHPNLTKLIVQDYKHTVEEGAARLPPELSARVQFVPHDFFQPQPTTGADVYVLRHICHNWSVENCARILRQIVPALNPNSKILLVEVVVTPSNAEESKVAERYMRNVDVTMLQMLNTQERSREEWQEVVKATDPGLEITQIFKPKGSWDSIIEISQKTLPN</sequence>
<dbReference type="SUPFAM" id="SSF53335">
    <property type="entry name" value="S-adenosyl-L-methionine-dependent methyltransferases"/>
    <property type="match status" value="1"/>
</dbReference>
<dbReference type="Gene3D" id="1.10.10.10">
    <property type="entry name" value="Winged helix-like DNA-binding domain superfamily/Winged helix DNA-binding domain"/>
    <property type="match status" value="1"/>
</dbReference>
<comment type="caution">
    <text evidence="7">The sequence shown here is derived from an EMBL/GenBank/DDBJ whole genome shotgun (WGS) entry which is preliminary data.</text>
</comment>
<evidence type="ECO:0000259" key="5">
    <source>
        <dbReference type="Pfam" id="PF00891"/>
    </source>
</evidence>
<dbReference type="InterPro" id="IPR001279">
    <property type="entry name" value="Metallo-B-lactamas"/>
</dbReference>
<evidence type="ECO:0000313" key="8">
    <source>
        <dbReference type="Proteomes" id="UP001430848"/>
    </source>
</evidence>
<dbReference type="Gene3D" id="3.60.15.10">
    <property type="entry name" value="Ribonuclease Z/Hydroxyacylglutathione hydrolase-like"/>
    <property type="match status" value="1"/>
</dbReference>
<dbReference type="Pfam" id="PF00753">
    <property type="entry name" value="Lactamase_B"/>
    <property type="match status" value="1"/>
</dbReference>
<name>A0ABR1NQ69_DIAER</name>
<dbReference type="SUPFAM" id="SSF46785">
    <property type="entry name" value="Winged helix' DNA-binding domain"/>
    <property type="match status" value="1"/>
</dbReference>
<evidence type="ECO:0000256" key="1">
    <source>
        <dbReference type="ARBA" id="ARBA00022603"/>
    </source>
</evidence>
<dbReference type="SUPFAM" id="SSF56281">
    <property type="entry name" value="Metallo-hydrolase/oxidoreductase"/>
    <property type="match status" value="1"/>
</dbReference>
<dbReference type="Pfam" id="PF08100">
    <property type="entry name" value="Dimerisation"/>
    <property type="match status" value="1"/>
</dbReference>
<dbReference type="InterPro" id="IPR029063">
    <property type="entry name" value="SAM-dependent_MTases_sf"/>
</dbReference>
<dbReference type="InterPro" id="IPR036388">
    <property type="entry name" value="WH-like_DNA-bd_sf"/>
</dbReference>
<feature type="domain" description="O-methyltransferase dimerisation" evidence="6">
    <location>
        <begin position="207"/>
        <end position="285"/>
    </location>
</feature>
<dbReference type="EMBL" id="JAKNSF020000151">
    <property type="protein sequence ID" value="KAK7711007.1"/>
    <property type="molecule type" value="Genomic_DNA"/>
</dbReference>
<dbReference type="Gene3D" id="3.40.50.150">
    <property type="entry name" value="Vaccinia Virus protein VP39"/>
    <property type="match status" value="1"/>
</dbReference>
<dbReference type="Proteomes" id="UP001430848">
    <property type="component" value="Unassembled WGS sequence"/>
</dbReference>